<evidence type="ECO:0000256" key="1">
    <source>
        <dbReference type="ARBA" id="ARBA00022630"/>
    </source>
</evidence>
<dbReference type="InterPro" id="IPR036188">
    <property type="entry name" value="FAD/NAD-bd_sf"/>
</dbReference>
<dbReference type="GO" id="GO:0071949">
    <property type="term" value="F:FAD binding"/>
    <property type="evidence" value="ECO:0007669"/>
    <property type="project" value="InterPro"/>
</dbReference>
<dbReference type="PANTHER" id="PTHR46865:SF7">
    <property type="entry name" value="MONOOXYGENASE, PUTATIVE (AFU_ORTHOLOGUE AFUA_8G07040)-RELATED"/>
    <property type="match status" value="1"/>
</dbReference>
<keyword evidence="2" id="KW-0274">FAD</keyword>
<keyword evidence="1" id="KW-0285">Flavoprotein</keyword>
<dbReference type="VEuPathDB" id="FungiDB:PV08_02238"/>
<evidence type="ECO:0000256" key="2">
    <source>
        <dbReference type="ARBA" id="ARBA00022827"/>
    </source>
</evidence>
<keyword evidence="3" id="KW-0560">Oxidoreductase</keyword>
<dbReference type="STRING" id="91928.A0A0D2BRG0"/>
<dbReference type="Proteomes" id="UP000053328">
    <property type="component" value="Unassembled WGS sequence"/>
</dbReference>
<evidence type="ECO:0000313" key="6">
    <source>
        <dbReference type="Proteomes" id="UP000053328"/>
    </source>
</evidence>
<dbReference type="Gene3D" id="3.50.50.60">
    <property type="entry name" value="FAD/NAD(P)-binding domain"/>
    <property type="match status" value="1"/>
</dbReference>
<dbReference type="RefSeq" id="XP_016241874.1">
    <property type="nucleotide sequence ID" value="XM_016376598.1"/>
</dbReference>
<name>A0A0D2BRG0_9EURO</name>
<evidence type="ECO:0000256" key="3">
    <source>
        <dbReference type="ARBA" id="ARBA00023002"/>
    </source>
</evidence>
<evidence type="ECO:0000313" key="5">
    <source>
        <dbReference type="EMBL" id="KIW21658.1"/>
    </source>
</evidence>
<dbReference type="PANTHER" id="PTHR46865">
    <property type="entry name" value="OXIDOREDUCTASE-RELATED"/>
    <property type="match status" value="1"/>
</dbReference>
<dbReference type="Pfam" id="PF01494">
    <property type="entry name" value="FAD_binding_3"/>
    <property type="match status" value="1"/>
</dbReference>
<dbReference type="EMBL" id="KN847492">
    <property type="protein sequence ID" value="KIW21658.1"/>
    <property type="molecule type" value="Genomic_DNA"/>
</dbReference>
<dbReference type="PRINTS" id="PR00420">
    <property type="entry name" value="RNGMNOXGNASE"/>
</dbReference>
<protein>
    <recommendedName>
        <fullName evidence="4">FAD-binding domain-containing protein</fullName>
    </recommendedName>
</protein>
<reference evidence="5 6" key="1">
    <citation type="submission" date="2015-01" db="EMBL/GenBank/DDBJ databases">
        <title>The Genome Sequence of Exophiala spinifera CBS89968.</title>
        <authorList>
            <consortium name="The Broad Institute Genomics Platform"/>
            <person name="Cuomo C."/>
            <person name="de Hoog S."/>
            <person name="Gorbushina A."/>
            <person name="Stielow B."/>
            <person name="Teixiera M."/>
            <person name="Abouelleil A."/>
            <person name="Chapman S.B."/>
            <person name="Priest M."/>
            <person name="Young S.K."/>
            <person name="Wortman J."/>
            <person name="Nusbaum C."/>
            <person name="Birren B."/>
        </authorList>
    </citation>
    <scope>NUCLEOTIDE SEQUENCE [LARGE SCALE GENOMIC DNA]</scope>
    <source>
        <strain evidence="5 6">CBS 89968</strain>
    </source>
</reference>
<dbReference type="InterPro" id="IPR002938">
    <property type="entry name" value="FAD-bd"/>
</dbReference>
<proteinExistence type="predicted"/>
<organism evidence="5 6">
    <name type="scientific">Exophiala spinifera</name>
    <dbReference type="NCBI Taxonomy" id="91928"/>
    <lineage>
        <taxon>Eukaryota</taxon>
        <taxon>Fungi</taxon>
        <taxon>Dikarya</taxon>
        <taxon>Ascomycota</taxon>
        <taxon>Pezizomycotina</taxon>
        <taxon>Eurotiomycetes</taxon>
        <taxon>Chaetothyriomycetidae</taxon>
        <taxon>Chaetothyriales</taxon>
        <taxon>Herpotrichiellaceae</taxon>
        <taxon>Exophiala</taxon>
    </lineage>
</organism>
<sequence>MACLRVLIVGAGISGNALAYWLAKQKHTVTVIERHHCLRVNGLQLDLRGLGIEVMKLMGLEEAVRAKCVPEEGMGLVDPTGRKRAFFPANRSGAGAQSITSEFEIMRGDLCQLLTVAAVSKGVKYRFSTGVEAYMEKGSTVEVRLTDGSTQEVDLLVGCDGNASKVRRLMSGGGSLRGGEQDPALVMLPEKIAYYTMDEPMQKNEKYEAWGCVFPGPGKRVMATRRHNSDRIQMYLFVKDPSNGPLSNVKRGDTQEEKAAFIKLFRGCGWRAADAVRALETAAEDFYCQHTGVVKLDSWSRGHVTLVGDAGYGCPPDGFGTSMALVGAYVLAGEINRAQDTKAGGRDMLAVALKAYEETFGPCMKPIVKTYSAQASIFDRIPWTPFTLGLVTNALSIASYLRLDKLALKLMPNERGGWKLPRYEGLINP</sequence>
<gene>
    <name evidence="5" type="ORF">PV08_02238</name>
</gene>
<dbReference type="GO" id="GO:0016491">
    <property type="term" value="F:oxidoreductase activity"/>
    <property type="evidence" value="ECO:0007669"/>
    <property type="project" value="UniProtKB-KW"/>
</dbReference>
<dbReference type="HOGENOM" id="CLU_009665_1_1_1"/>
<dbReference type="InterPro" id="IPR051704">
    <property type="entry name" value="FAD_aromatic-hydroxylase"/>
</dbReference>
<dbReference type="GeneID" id="27329321"/>
<dbReference type="SUPFAM" id="SSF51905">
    <property type="entry name" value="FAD/NAD(P)-binding domain"/>
    <property type="match status" value="1"/>
</dbReference>
<keyword evidence="6" id="KW-1185">Reference proteome</keyword>
<evidence type="ECO:0000259" key="4">
    <source>
        <dbReference type="Pfam" id="PF01494"/>
    </source>
</evidence>
<dbReference type="OrthoDB" id="655030at2759"/>
<accession>A0A0D2BRG0</accession>
<feature type="domain" description="FAD-binding" evidence="4">
    <location>
        <begin position="5"/>
        <end position="332"/>
    </location>
</feature>
<dbReference type="AlphaFoldDB" id="A0A0D2BRG0"/>